<dbReference type="KEGG" id="mis:MICPUN_114083"/>
<accession>C1ED68</accession>
<dbReference type="Proteomes" id="UP000002009">
    <property type="component" value="Chromosome 9"/>
</dbReference>
<dbReference type="GeneID" id="8245994"/>
<evidence type="ECO:0000256" key="1">
    <source>
        <dbReference type="ARBA" id="ARBA00022801"/>
    </source>
</evidence>
<dbReference type="Gene3D" id="3.40.50.1820">
    <property type="entry name" value="alpha/beta hydrolase"/>
    <property type="match status" value="1"/>
</dbReference>
<dbReference type="AlphaFoldDB" id="C1ED68"/>
<dbReference type="GO" id="GO:0005634">
    <property type="term" value="C:nucleus"/>
    <property type="evidence" value="ECO:0007669"/>
    <property type="project" value="TreeGrafter"/>
</dbReference>
<dbReference type="GO" id="GO:0016787">
    <property type="term" value="F:hydrolase activity"/>
    <property type="evidence" value="ECO:0007669"/>
    <property type="project" value="UniProtKB-KW"/>
</dbReference>
<dbReference type="InParanoid" id="C1ED68"/>
<sequence length="228" mass="24313">MAASKKKMVALHGKGGTAASFEEYMRPLVEATSDTWEWEFIDGPFESAPGKCWWQLKPGERTFEAKELIGCDESLALLDRHWPFDGVMGFSQGAMLAAIACGRGLGPGSTKMGRPPVAIIAGAAFPTCRGADVNKLKMLEYAAAESEVVVPESVAASPGALNFDPLVKSLHVIGKRDAMNPPEQGMKVAEAFGPGAQLLEHGGGHTVPLDEDAMRRYLEVMGVEVNAP</sequence>
<evidence type="ECO:0000313" key="4">
    <source>
        <dbReference type="Proteomes" id="UP000002009"/>
    </source>
</evidence>
<dbReference type="Pfam" id="PF03959">
    <property type="entry name" value="FSH1"/>
    <property type="match status" value="1"/>
</dbReference>
<reference evidence="3 4" key="1">
    <citation type="journal article" date="2009" name="Science">
        <title>Green evolution and dynamic adaptations revealed by genomes of the marine picoeukaryotes Micromonas.</title>
        <authorList>
            <person name="Worden A.Z."/>
            <person name="Lee J.H."/>
            <person name="Mock T."/>
            <person name="Rouze P."/>
            <person name="Simmons M.P."/>
            <person name="Aerts A.L."/>
            <person name="Allen A.E."/>
            <person name="Cuvelier M.L."/>
            <person name="Derelle E."/>
            <person name="Everett M.V."/>
            <person name="Foulon E."/>
            <person name="Grimwood J."/>
            <person name="Gundlach H."/>
            <person name="Henrissat B."/>
            <person name="Napoli C."/>
            <person name="McDonald S.M."/>
            <person name="Parker M.S."/>
            <person name="Rombauts S."/>
            <person name="Salamov A."/>
            <person name="Von Dassow P."/>
            <person name="Badger J.H."/>
            <person name="Coutinho P.M."/>
            <person name="Demir E."/>
            <person name="Dubchak I."/>
            <person name="Gentemann C."/>
            <person name="Eikrem W."/>
            <person name="Gready J.E."/>
            <person name="John U."/>
            <person name="Lanier W."/>
            <person name="Lindquist E.A."/>
            <person name="Lucas S."/>
            <person name="Mayer K.F."/>
            <person name="Moreau H."/>
            <person name="Not F."/>
            <person name="Otillar R."/>
            <person name="Panaud O."/>
            <person name="Pangilinan J."/>
            <person name="Paulsen I."/>
            <person name="Piegu B."/>
            <person name="Poliakov A."/>
            <person name="Robbens S."/>
            <person name="Schmutz J."/>
            <person name="Toulza E."/>
            <person name="Wyss T."/>
            <person name="Zelensky A."/>
            <person name="Zhou K."/>
            <person name="Armbrust E.V."/>
            <person name="Bhattacharya D."/>
            <person name="Goodenough U.W."/>
            <person name="Van de Peer Y."/>
            <person name="Grigoriev I.V."/>
        </authorList>
    </citation>
    <scope>NUCLEOTIDE SEQUENCE [LARGE SCALE GENOMIC DNA]</scope>
    <source>
        <strain evidence="4">RCC299 / NOUM17</strain>
    </source>
</reference>
<dbReference type="OMA" id="FAWWHLP"/>
<dbReference type="PANTHER" id="PTHR48070:SF6">
    <property type="entry name" value="ESTERASE OVCA2"/>
    <property type="match status" value="1"/>
</dbReference>
<dbReference type="EMBL" id="CP001329">
    <property type="protein sequence ID" value="ACO65387.1"/>
    <property type="molecule type" value="Genomic_DNA"/>
</dbReference>
<proteinExistence type="predicted"/>
<gene>
    <name evidence="3" type="ORF">MICPUN_114083</name>
</gene>
<dbReference type="RefSeq" id="XP_002504129.1">
    <property type="nucleotide sequence ID" value="XM_002504083.1"/>
</dbReference>
<protein>
    <recommendedName>
        <fullName evidence="2">Serine hydrolase domain-containing protein</fullName>
    </recommendedName>
</protein>
<dbReference type="OrthoDB" id="414698at2759"/>
<dbReference type="InterPro" id="IPR005645">
    <property type="entry name" value="FSH-like_dom"/>
</dbReference>
<dbReference type="GO" id="GO:0005737">
    <property type="term" value="C:cytoplasm"/>
    <property type="evidence" value="ECO:0007669"/>
    <property type="project" value="TreeGrafter"/>
</dbReference>
<dbReference type="eggNOG" id="KOG2551">
    <property type="taxonomic scope" value="Eukaryota"/>
</dbReference>
<evidence type="ECO:0000259" key="2">
    <source>
        <dbReference type="Pfam" id="PF03959"/>
    </source>
</evidence>
<dbReference type="InterPro" id="IPR029058">
    <property type="entry name" value="AB_hydrolase_fold"/>
</dbReference>
<name>C1ED68_MICCC</name>
<organism evidence="3 4">
    <name type="scientific">Micromonas commoda (strain RCC299 / NOUM17 / CCMP2709)</name>
    <name type="common">Picoplanktonic green alga</name>
    <dbReference type="NCBI Taxonomy" id="296587"/>
    <lineage>
        <taxon>Eukaryota</taxon>
        <taxon>Viridiplantae</taxon>
        <taxon>Chlorophyta</taxon>
        <taxon>Mamiellophyceae</taxon>
        <taxon>Mamiellales</taxon>
        <taxon>Mamiellaceae</taxon>
        <taxon>Micromonas</taxon>
    </lineage>
</organism>
<evidence type="ECO:0000313" key="3">
    <source>
        <dbReference type="EMBL" id="ACO65387.1"/>
    </source>
</evidence>
<keyword evidence="1" id="KW-0378">Hydrolase</keyword>
<keyword evidence="4" id="KW-1185">Reference proteome</keyword>
<dbReference type="PANTHER" id="PTHR48070">
    <property type="entry name" value="ESTERASE OVCA2"/>
    <property type="match status" value="1"/>
</dbReference>
<dbReference type="InterPro" id="IPR050593">
    <property type="entry name" value="LovG"/>
</dbReference>
<feature type="domain" description="Serine hydrolase" evidence="2">
    <location>
        <begin position="4"/>
        <end position="213"/>
    </location>
</feature>
<dbReference type="SUPFAM" id="SSF53474">
    <property type="entry name" value="alpha/beta-Hydrolases"/>
    <property type="match status" value="1"/>
</dbReference>